<sequence length="359" mass="38993">MIELEHVPSTMPADPLFRERFQALMEKSLADMKTFSERENRPLDETRSAVAEWHCSYLFAHQSASGAFGAARSSNIQSILRDTSQALETLHALSGVHAFILAVEPTTEDAFLGGTVLAREYWRGMRGGGEAGAKGLQAFCLKKTPAITSGESPSSSSTTADAPIPRASTAKTIKAEVYTNVRDALRATCGIRTAEMKWSNHDRLSSYKVRLVGWPTSVPHSNPSFMTIKQNMTLLEMLADGTMRFERTDGSGSAPSAAISRIVSKPPEMPMEDISWAWKDDGPSVSARQEGRTLQPSEAADSRLNILSATASTVTPSSQDYVAPNAQSTDPPNSVGPETLQNNGEFAEHTQWMAAQERP</sequence>
<dbReference type="EMBL" id="KV417530">
    <property type="protein sequence ID" value="KZP23863.1"/>
    <property type="molecule type" value="Genomic_DNA"/>
</dbReference>
<accession>A0A166MCM2</accession>
<evidence type="ECO:0000256" key="1">
    <source>
        <dbReference type="SAM" id="MobiDB-lite"/>
    </source>
</evidence>
<evidence type="ECO:0000313" key="3">
    <source>
        <dbReference type="Proteomes" id="UP000076532"/>
    </source>
</evidence>
<dbReference type="OrthoDB" id="3223825at2759"/>
<feature type="region of interest" description="Disordered" evidence="1">
    <location>
        <begin position="279"/>
        <end position="299"/>
    </location>
</feature>
<name>A0A166MCM2_9AGAM</name>
<evidence type="ECO:0000313" key="2">
    <source>
        <dbReference type="EMBL" id="KZP23863.1"/>
    </source>
</evidence>
<feature type="compositionally biased region" description="Polar residues" evidence="1">
    <location>
        <begin position="313"/>
        <end position="332"/>
    </location>
</feature>
<dbReference type="AlphaFoldDB" id="A0A166MCM2"/>
<reference evidence="2 3" key="1">
    <citation type="journal article" date="2016" name="Mol. Biol. Evol.">
        <title>Comparative Genomics of Early-Diverging Mushroom-Forming Fungi Provides Insights into the Origins of Lignocellulose Decay Capabilities.</title>
        <authorList>
            <person name="Nagy L.G."/>
            <person name="Riley R."/>
            <person name="Tritt A."/>
            <person name="Adam C."/>
            <person name="Daum C."/>
            <person name="Floudas D."/>
            <person name="Sun H."/>
            <person name="Yadav J.S."/>
            <person name="Pangilinan J."/>
            <person name="Larsson K.H."/>
            <person name="Matsuura K."/>
            <person name="Barry K."/>
            <person name="Labutti K."/>
            <person name="Kuo R."/>
            <person name="Ohm R.A."/>
            <person name="Bhattacharya S.S."/>
            <person name="Shirouzu T."/>
            <person name="Yoshinaga Y."/>
            <person name="Martin F.M."/>
            <person name="Grigoriev I.V."/>
            <person name="Hibbett D.S."/>
        </authorList>
    </citation>
    <scope>NUCLEOTIDE SEQUENCE [LARGE SCALE GENOMIC DNA]</scope>
    <source>
        <strain evidence="2 3">CBS 109695</strain>
    </source>
</reference>
<gene>
    <name evidence="2" type="ORF">FIBSPDRAFT_823044</name>
</gene>
<dbReference type="Proteomes" id="UP000076532">
    <property type="component" value="Unassembled WGS sequence"/>
</dbReference>
<organism evidence="2 3">
    <name type="scientific">Athelia psychrophila</name>
    <dbReference type="NCBI Taxonomy" id="1759441"/>
    <lineage>
        <taxon>Eukaryota</taxon>
        <taxon>Fungi</taxon>
        <taxon>Dikarya</taxon>
        <taxon>Basidiomycota</taxon>
        <taxon>Agaricomycotina</taxon>
        <taxon>Agaricomycetes</taxon>
        <taxon>Agaricomycetidae</taxon>
        <taxon>Atheliales</taxon>
        <taxon>Atheliaceae</taxon>
        <taxon>Athelia</taxon>
    </lineage>
</organism>
<proteinExistence type="predicted"/>
<protein>
    <submittedName>
        <fullName evidence="2">Uncharacterized protein</fullName>
    </submittedName>
</protein>
<feature type="region of interest" description="Disordered" evidence="1">
    <location>
        <begin position="313"/>
        <end position="359"/>
    </location>
</feature>
<keyword evidence="3" id="KW-1185">Reference proteome</keyword>